<keyword evidence="4 7" id="KW-0812">Transmembrane</keyword>
<dbReference type="InterPro" id="IPR051447">
    <property type="entry name" value="Lipoprotein-release_system"/>
</dbReference>
<evidence type="ECO:0000313" key="10">
    <source>
        <dbReference type="EMBL" id="MET3731805.1"/>
    </source>
</evidence>
<evidence type="ECO:0000256" key="7">
    <source>
        <dbReference type="SAM" id="Phobius"/>
    </source>
</evidence>
<protein>
    <submittedName>
        <fullName evidence="10">Lipoprotein-releasing system permease protein</fullName>
    </submittedName>
</protein>
<feature type="transmembrane region" description="Helical" evidence="7">
    <location>
        <begin position="101"/>
        <end position="125"/>
    </location>
</feature>
<evidence type="ECO:0000256" key="3">
    <source>
        <dbReference type="ARBA" id="ARBA00022475"/>
    </source>
</evidence>
<dbReference type="InterPro" id="IPR025857">
    <property type="entry name" value="MacB_PCD"/>
</dbReference>
<dbReference type="Pfam" id="PF12704">
    <property type="entry name" value="MacB_PCD"/>
    <property type="match status" value="1"/>
</dbReference>
<feature type="transmembrane region" description="Helical" evidence="7">
    <location>
        <begin position="74"/>
        <end position="95"/>
    </location>
</feature>
<accession>A0ABV2LTA9</accession>
<evidence type="ECO:0000256" key="1">
    <source>
        <dbReference type="ARBA" id="ARBA00004651"/>
    </source>
</evidence>
<keyword evidence="11" id="KW-1185">Reference proteome</keyword>
<feature type="transmembrane region" description="Helical" evidence="7">
    <location>
        <begin position="137"/>
        <end position="160"/>
    </location>
</feature>
<comment type="subcellular location">
    <subcellularLocation>
        <location evidence="1">Cell membrane</location>
        <topology evidence="1">Multi-pass membrane protein</topology>
    </subcellularLocation>
</comment>
<feature type="transmembrane region" description="Helical" evidence="7">
    <location>
        <begin position="41"/>
        <end position="62"/>
    </location>
</feature>
<name>A0ABV2LTA9_9FLAO</name>
<dbReference type="InterPro" id="IPR003838">
    <property type="entry name" value="ABC3_permease_C"/>
</dbReference>
<organism evidence="10 11">
    <name type="scientific">Moheibacter stercoris</name>
    <dbReference type="NCBI Taxonomy" id="1628251"/>
    <lineage>
        <taxon>Bacteria</taxon>
        <taxon>Pseudomonadati</taxon>
        <taxon>Bacteroidota</taxon>
        <taxon>Flavobacteriia</taxon>
        <taxon>Flavobacteriales</taxon>
        <taxon>Weeksellaceae</taxon>
        <taxon>Moheibacter</taxon>
    </lineage>
</organism>
<feature type="transmembrane region" description="Helical" evidence="7">
    <location>
        <begin position="386"/>
        <end position="413"/>
    </location>
</feature>
<evidence type="ECO:0000259" key="9">
    <source>
        <dbReference type="Pfam" id="PF12704"/>
    </source>
</evidence>
<evidence type="ECO:0000256" key="4">
    <source>
        <dbReference type="ARBA" id="ARBA00022692"/>
    </source>
</evidence>
<comment type="caution">
    <text evidence="10">The sequence shown here is derived from an EMBL/GenBank/DDBJ whole genome shotgun (WGS) entry which is preliminary data.</text>
</comment>
<evidence type="ECO:0000256" key="2">
    <source>
        <dbReference type="ARBA" id="ARBA00005236"/>
    </source>
</evidence>
<feature type="transmembrane region" description="Helical" evidence="7">
    <location>
        <begin position="434"/>
        <end position="461"/>
    </location>
</feature>
<keyword evidence="6 7" id="KW-0472">Membrane</keyword>
<keyword evidence="3" id="KW-1003">Cell membrane</keyword>
<proteinExistence type="inferred from homology"/>
<feature type="transmembrane region" description="Helical" evidence="7">
    <location>
        <begin position="481"/>
        <end position="502"/>
    </location>
</feature>
<keyword evidence="5 7" id="KW-1133">Transmembrane helix</keyword>
<dbReference type="PANTHER" id="PTHR30489:SF0">
    <property type="entry name" value="LIPOPROTEIN-RELEASING SYSTEM TRANSMEMBRANE PROTEIN LOLE"/>
    <property type="match status" value="1"/>
</dbReference>
<dbReference type="Proteomes" id="UP001549146">
    <property type="component" value="Unassembled WGS sequence"/>
</dbReference>
<evidence type="ECO:0000259" key="8">
    <source>
        <dbReference type="Pfam" id="PF02687"/>
    </source>
</evidence>
<keyword evidence="10" id="KW-0449">Lipoprotein</keyword>
<evidence type="ECO:0000313" key="11">
    <source>
        <dbReference type="Proteomes" id="UP001549146"/>
    </source>
</evidence>
<dbReference type="EMBL" id="JBEPMO010000006">
    <property type="protein sequence ID" value="MET3731805.1"/>
    <property type="molecule type" value="Genomic_DNA"/>
</dbReference>
<gene>
    <name evidence="10" type="ORF">ABID46_001386</name>
</gene>
<dbReference type="Pfam" id="PF02687">
    <property type="entry name" value="FtsX"/>
    <property type="match status" value="1"/>
</dbReference>
<sequence length="508" mass="56698">MLLIAITSFLVGTLIYIGDSSFKLIQQLLFPRQMMGLKENLIVYGIMFLYLFLQSFSIYYIFNKTLVRLEQKSKLLVAFVVAVLSVALAGALIFFDLNNSLIGNCVILILISSALLSLIFGFLSFLLSKRRITGVNIITSIAVFAITIATTSLFIILSVFSGLEKMNLQFFSNVNPDLKISSAKGKTLSDIDNLTQKLTQNPSIESFSKVIEEKVSIEFGDKEDIAYIKGIDEHYNKVVRLDTLIQHGSYFNFQSPYEIIASEGVARRLQMYIDRYNSARLRMPKPGTGMITSETEAFNSAVANPIGVTYINDSYDKYILSPIELTQILLELPPNSAYSLELKLKPGISQNSAKAALQKELGDKVVVQTRQDLDATFIKVMNVENLIIYLIFTLVIIIACFNLAGAIIIIIIDKKVQIKTMWSFGMQRSHIKQIFFQTGLLITFSSILFGLTLGSIIGLLQNKFQLVMANSFVAFPFEFTLLNYITVTATVLIIGAGVSYMVSRKLPS</sequence>
<feature type="domain" description="ABC3 transporter permease C-terminal" evidence="8">
    <location>
        <begin position="390"/>
        <end position="505"/>
    </location>
</feature>
<dbReference type="PANTHER" id="PTHR30489">
    <property type="entry name" value="LIPOPROTEIN-RELEASING SYSTEM TRANSMEMBRANE PROTEIN LOLE"/>
    <property type="match status" value="1"/>
</dbReference>
<reference evidence="10 11" key="1">
    <citation type="submission" date="2024-06" db="EMBL/GenBank/DDBJ databases">
        <title>Genomic Encyclopedia of Type Strains, Phase IV (KMG-IV): sequencing the most valuable type-strain genomes for metagenomic binning, comparative biology and taxonomic classification.</title>
        <authorList>
            <person name="Goeker M."/>
        </authorList>
    </citation>
    <scope>NUCLEOTIDE SEQUENCE [LARGE SCALE GENOMIC DNA]</scope>
    <source>
        <strain evidence="10 11">DSM 29388</strain>
    </source>
</reference>
<evidence type="ECO:0000256" key="5">
    <source>
        <dbReference type="ARBA" id="ARBA00022989"/>
    </source>
</evidence>
<feature type="domain" description="MacB-like periplasmic core" evidence="9">
    <location>
        <begin position="139"/>
        <end position="359"/>
    </location>
</feature>
<evidence type="ECO:0000256" key="6">
    <source>
        <dbReference type="ARBA" id="ARBA00023136"/>
    </source>
</evidence>
<comment type="similarity">
    <text evidence="2">Belongs to the ABC-4 integral membrane protein family. LolC/E subfamily.</text>
</comment>